<organism evidence="2 3">
    <name type="scientific">Portunus trituberculatus</name>
    <name type="common">Swimming crab</name>
    <name type="synonym">Neptunus trituberculatus</name>
    <dbReference type="NCBI Taxonomy" id="210409"/>
    <lineage>
        <taxon>Eukaryota</taxon>
        <taxon>Metazoa</taxon>
        <taxon>Ecdysozoa</taxon>
        <taxon>Arthropoda</taxon>
        <taxon>Crustacea</taxon>
        <taxon>Multicrustacea</taxon>
        <taxon>Malacostraca</taxon>
        <taxon>Eumalacostraca</taxon>
        <taxon>Eucarida</taxon>
        <taxon>Decapoda</taxon>
        <taxon>Pleocyemata</taxon>
        <taxon>Brachyura</taxon>
        <taxon>Eubrachyura</taxon>
        <taxon>Portunoidea</taxon>
        <taxon>Portunidae</taxon>
        <taxon>Portuninae</taxon>
        <taxon>Portunus</taxon>
    </lineage>
</organism>
<evidence type="ECO:0000313" key="2">
    <source>
        <dbReference type="EMBL" id="MPC58130.1"/>
    </source>
</evidence>
<dbReference type="Proteomes" id="UP000324222">
    <property type="component" value="Unassembled WGS sequence"/>
</dbReference>
<feature type="chain" id="PRO_5022680330" description="Secreted protein" evidence="1">
    <location>
        <begin position="16"/>
        <end position="72"/>
    </location>
</feature>
<accession>A0A5B7GCT3</accession>
<keyword evidence="3" id="KW-1185">Reference proteome</keyword>
<sequence>MAVASILSLHLVVLSVPCDRLGKPCGQANAFLPQVVRGCETAGPRNSLGIDPLLLMRSGFSAQHLELCPSMP</sequence>
<keyword evidence="1" id="KW-0732">Signal</keyword>
<evidence type="ECO:0000256" key="1">
    <source>
        <dbReference type="SAM" id="SignalP"/>
    </source>
</evidence>
<protein>
    <recommendedName>
        <fullName evidence="4">Secreted protein</fullName>
    </recommendedName>
</protein>
<dbReference type="AlphaFoldDB" id="A0A5B7GCT3"/>
<evidence type="ECO:0000313" key="3">
    <source>
        <dbReference type="Proteomes" id="UP000324222"/>
    </source>
</evidence>
<gene>
    <name evidence="2" type="ORF">E2C01_052125</name>
</gene>
<name>A0A5B7GCT3_PORTR</name>
<evidence type="ECO:0008006" key="4">
    <source>
        <dbReference type="Google" id="ProtNLM"/>
    </source>
</evidence>
<feature type="signal peptide" evidence="1">
    <location>
        <begin position="1"/>
        <end position="15"/>
    </location>
</feature>
<proteinExistence type="predicted"/>
<reference evidence="2 3" key="1">
    <citation type="submission" date="2019-05" db="EMBL/GenBank/DDBJ databases">
        <title>Another draft genome of Portunus trituberculatus and its Hox gene families provides insights of decapod evolution.</title>
        <authorList>
            <person name="Jeong J.-H."/>
            <person name="Song I."/>
            <person name="Kim S."/>
            <person name="Choi T."/>
            <person name="Kim D."/>
            <person name="Ryu S."/>
            <person name="Kim W."/>
        </authorList>
    </citation>
    <scope>NUCLEOTIDE SEQUENCE [LARGE SCALE GENOMIC DNA]</scope>
    <source>
        <tissue evidence="2">Muscle</tissue>
    </source>
</reference>
<dbReference type="EMBL" id="VSRR010015405">
    <property type="protein sequence ID" value="MPC58130.1"/>
    <property type="molecule type" value="Genomic_DNA"/>
</dbReference>
<comment type="caution">
    <text evidence="2">The sequence shown here is derived from an EMBL/GenBank/DDBJ whole genome shotgun (WGS) entry which is preliminary data.</text>
</comment>